<dbReference type="AlphaFoldDB" id="A0A3N1ZX66"/>
<gene>
    <name evidence="1" type="ORF">EDD41_2714</name>
</gene>
<protein>
    <submittedName>
        <fullName evidence="1">Uncharacterized protein</fullName>
    </submittedName>
</protein>
<dbReference type="EMBL" id="RKHG01000001">
    <property type="protein sequence ID" value="ROR55440.1"/>
    <property type="molecule type" value="Genomic_DNA"/>
</dbReference>
<evidence type="ECO:0000313" key="1">
    <source>
        <dbReference type="EMBL" id="ROR55440.1"/>
    </source>
</evidence>
<dbReference type="Proteomes" id="UP000275749">
    <property type="component" value="Unassembled WGS sequence"/>
</dbReference>
<evidence type="ECO:0000313" key="2">
    <source>
        <dbReference type="Proteomes" id="UP000275749"/>
    </source>
</evidence>
<proteinExistence type="predicted"/>
<comment type="caution">
    <text evidence="1">The sequence shown here is derived from an EMBL/GenBank/DDBJ whole genome shotgun (WGS) entry which is preliminary data.</text>
</comment>
<reference evidence="1 2" key="1">
    <citation type="submission" date="2018-11" db="EMBL/GenBank/DDBJ databases">
        <title>Sequencing the genomes of 1000 actinobacteria strains.</title>
        <authorList>
            <person name="Klenk H.-P."/>
        </authorList>
    </citation>
    <scope>NUCLEOTIDE SEQUENCE [LARGE SCALE GENOMIC DNA]</scope>
    <source>
        <strain evidence="1 2">DSM 10546</strain>
    </source>
</reference>
<name>A0A3N1ZX66_9ACTN</name>
<organism evidence="1 2">
    <name type="scientific">Luteococcus japonicus</name>
    <dbReference type="NCBI Taxonomy" id="33984"/>
    <lineage>
        <taxon>Bacteria</taxon>
        <taxon>Bacillati</taxon>
        <taxon>Actinomycetota</taxon>
        <taxon>Actinomycetes</taxon>
        <taxon>Propionibacteriales</taxon>
        <taxon>Propionibacteriaceae</taxon>
        <taxon>Luteococcus</taxon>
    </lineage>
</organism>
<sequence>MERRLGLSQKVWMVANKLGGYHPRFSLERLGDWERQRFLITPFQFRP</sequence>
<accession>A0A3N1ZX66</accession>